<keyword evidence="3" id="KW-1185">Reference proteome</keyword>
<dbReference type="PANTHER" id="PTHR30121">
    <property type="entry name" value="UNCHARACTERIZED PROTEIN YJGR-RELATED"/>
    <property type="match status" value="1"/>
</dbReference>
<gene>
    <name evidence="2" type="ORF">KQI82_10025</name>
</gene>
<dbReference type="PANTHER" id="PTHR30121:SF6">
    <property type="entry name" value="SLR6007 PROTEIN"/>
    <property type="match status" value="1"/>
</dbReference>
<comment type="caution">
    <text evidence="2">The sequence shown here is derived from an EMBL/GenBank/DDBJ whole genome shotgun (WGS) entry which is preliminary data.</text>
</comment>
<dbReference type="EMBL" id="JAHLQN010000001">
    <property type="protein sequence ID" value="MBU5627244.1"/>
    <property type="molecule type" value="Genomic_DNA"/>
</dbReference>
<proteinExistence type="predicted"/>
<name>A0ABS6FAC6_9FIRM</name>
<keyword evidence="1" id="KW-0175">Coiled coil</keyword>
<evidence type="ECO:0000313" key="3">
    <source>
        <dbReference type="Proteomes" id="UP000787672"/>
    </source>
</evidence>
<sequence>MPLFQGTRLEDGRYLGLSVREVTALPHVDVFGTDTGRMGEIFEGLLGDLALLCGESAALEFLWLSQPVSGQKFPARARLFLLLRKLSVTAQQAEREMDAFLSAMEAVLTQKGCSLSGGEPLAGLLKQAEGQLHALVRQEKVPMSFFAQFPYYHYDTLQGCAVDFASLLTALCGALGGALSVQVIPAYLSPEEQLAAEQMRQMLSQAVSGMSGQTPVMGDDTARRPLETYTYYAQDSGPRFLMNLLVGGPPAACAALLARVQSALRGVSLTDTDLTGAFSLGRDLLFSPWNISSALIYQYRDGTLWQNLQGMEDLMRLPYLYTEEETAKLLQIPVDDGSLPGIVSNRVDLSGALFDKAVLAEDNIVFGHLAGDERVRIGAPLKAFTRHGLIVGTPGTGKTTFSVDMLLQFYEKGIPFLAIEPTKTEYRAMIDAIPDLQIFTPGNSGVSPFLCNPFLPPRNITVEKYIPSLVSAFQAAFSMPSPLDMIFLSVVRAAYTKYGWKNSSRAGDPDVQPFGLYEFILCFKELVANSGYSGEVRSNLQSGGTLRLMNLLEQNASIYDTIHTIPLDDLLSKPTVLELNAIENQEQKALLMALLLISVCTHTKQNQKGDGELKNIILIDEAHVLLRGKSRADGPGGQDTTVLALQNMIAEIRSYGTGILIADQSPTAVSRPIVANTDIKVSFRLVQGEEKAALADSTGMEETQRQHLGRLGVGEAFVYYSRLDAPQLVKTTDSRAAKGIRLSVPDGEIAGRMTYWIHHGDLLKPCRECGLCPQCAGGCDLALRDRADYYATRVLQENGVKMKGRSTAAQYAILLHKPLALWEGTPGPDFERLCFCARLRLLRKIALEKGFVFSPREMETILLPREKGE</sequence>
<evidence type="ECO:0000313" key="2">
    <source>
        <dbReference type="EMBL" id="MBU5627244.1"/>
    </source>
</evidence>
<dbReference type="InterPro" id="IPR051162">
    <property type="entry name" value="T4SS_component"/>
</dbReference>
<dbReference type="RefSeq" id="WP_216632620.1">
    <property type="nucleotide sequence ID" value="NZ_JAHLQN010000001.1"/>
</dbReference>
<dbReference type="Proteomes" id="UP000787672">
    <property type="component" value="Unassembled WGS sequence"/>
</dbReference>
<evidence type="ECO:0000256" key="1">
    <source>
        <dbReference type="SAM" id="Coils"/>
    </source>
</evidence>
<feature type="coiled-coil region" evidence="1">
    <location>
        <begin position="83"/>
        <end position="110"/>
    </location>
</feature>
<reference evidence="2 3" key="1">
    <citation type="submission" date="2021-06" db="EMBL/GenBank/DDBJ databases">
        <authorList>
            <person name="Sun Q."/>
            <person name="Li D."/>
        </authorList>
    </citation>
    <scope>NUCLEOTIDE SEQUENCE [LARGE SCALE GENOMIC DNA]</scope>
    <source>
        <strain evidence="2 3">MSJ-2</strain>
    </source>
</reference>
<organism evidence="2 3">
    <name type="scientific">Dysosmobacter acutus</name>
    <dbReference type="NCBI Taxonomy" id="2841504"/>
    <lineage>
        <taxon>Bacteria</taxon>
        <taxon>Bacillati</taxon>
        <taxon>Bacillota</taxon>
        <taxon>Clostridia</taxon>
        <taxon>Eubacteriales</taxon>
        <taxon>Oscillospiraceae</taxon>
        <taxon>Dysosmobacter</taxon>
    </lineage>
</organism>
<evidence type="ECO:0008006" key="4">
    <source>
        <dbReference type="Google" id="ProtNLM"/>
    </source>
</evidence>
<accession>A0ABS6FAC6</accession>
<protein>
    <recommendedName>
        <fullName evidence="4">ATP-binding protein</fullName>
    </recommendedName>
</protein>